<evidence type="ECO:0000256" key="8">
    <source>
        <dbReference type="RuleBase" id="RU003732"/>
    </source>
</evidence>
<keyword evidence="7" id="KW-1015">Disulfide bond</keyword>
<dbReference type="GO" id="GO:0005886">
    <property type="term" value="C:plasma membrane"/>
    <property type="evidence" value="ECO:0007669"/>
    <property type="project" value="TreeGrafter"/>
</dbReference>
<comment type="caution">
    <text evidence="11">The sequence shown here is derived from an EMBL/GenBank/DDBJ whole genome shotgun (WGS) entry which is preliminary data.</text>
</comment>
<evidence type="ECO:0000256" key="2">
    <source>
        <dbReference type="ARBA" id="ARBA00022448"/>
    </source>
</evidence>
<dbReference type="PROSITE" id="PS50267">
    <property type="entry name" value="NA_NEUROTRAN_SYMP_3"/>
    <property type="match status" value="1"/>
</dbReference>
<feature type="transmembrane region" description="Helical" evidence="10">
    <location>
        <begin position="302"/>
        <end position="323"/>
    </location>
</feature>
<feature type="transmembrane region" description="Helical" evidence="10">
    <location>
        <begin position="60"/>
        <end position="80"/>
    </location>
</feature>
<proteinExistence type="inferred from homology"/>
<dbReference type="PANTHER" id="PTHR11616:SF240">
    <property type="entry name" value="BLOATED TUBULES, ISOFORM B-RELATED"/>
    <property type="match status" value="1"/>
</dbReference>
<keyword evidence="3 8" id="KW-0812">Transmembrane</keyword>
<dbReference type="GO" id="GO:0015293">
    <property type="term" value="F:symporter activity"/>
    <property type="evidence" value="ECO:0007669"/>
    <property type="project" value="UniProtKB-KW"/>
</dbReference>
<feature type="transmembrane region" description="Helical" evidence="10">
    <location>
        <begin position="514"/>
        <end position="537"/>
    </location>
</feature>
<feature type="binding site" evidence="6">
    <location>
        <position position="46"/>
    </location>
    <ligand>
        <name>Na(+)</name>
        <dbReference type="ChEBI" id="CHEBI:29101"/>
        <label>1</label>
    </ligand>
</feature>
<feature type="binding site" evidence="6">
    <location>
        <position position="309"/>
    </location>
    <ligand>
        <name>Na(+)</name>
        <dbReference type="ChEBI" id="CHEBI:29101"/>
        <label>1</label>
    </ligand>
</feature>
<dbReference type="GO" id="GO:0046872">
    <property type="term" value="F:metal ion binding"/>
    <property type="evidence" value="ECO:0007669"/>
    <property type="project" value="UniProtKB-KW"/>
</dbReference>
<reference evidence="11" key="1">
    <citation type="submission" date="2022-03" db="EMBL/GenBank/DDBJ databases">
        <authorList>
            <person name="Martin C."/>
        </authorList>
    </citation>
    <scope>NUCLEOTIDE SEQUENCE</scope>
</reference>
<evidence type="ECO:0000256" key="3">
    <source>
        <dbReference type="ARBA" id="ARBA00022692"/>
    </source>
</evidence>
<feature type="transmembrane region" description="Helical" evidence="10">
    <location>
        <begin position="472"/>
        <end position="493"/>
    </location>
</feature>
<evidence type="ECO:0000256" key="10">
    <source>
        <dbReference type="SAM" id="Phobius"/>
    </source>
</evidence>
<evidence type="ECO:0000256" key="9">
    <source>
        <dbReference type="SAM" id="MobiDB-lite"/>
    </source>
</evidence>
<organism evidence="11 12">
    <name type="scientific">Owenia fusiformis</name>
    <name type="common">Polychaete worm</name>
    <dbReference type="NCBI Taxonomy" id="6347"/>
    <lineage>
        <taxon>Eukaryota</taxon>
        <taxon>Metazoa</taxon>
        <taxon>Spiralia</taxon>
        <taxon>Lophotrochozoa</taxon>
        <taxon>Annelida</taxon>
        <taxon>Polychaeta</taxon>
        <taxon>Sedentaria</taxon>
        <taxon>Canalipalpata</taxon>
        <taxon>Sabellida</taxon>
        <taxon>Oweniida</taxon>
        <taxon>Oweniidae</taxon>
        <taxon>Owenia</taxon>
    </lineage>
</organism>
<feature type="transmembrane region" description="Helical" evidence="10">
    <location>
        <begin position="101"/>
        <end position="132"/>
    </location>
</feature>
<feature type="transmembrane region" description="Helical" evidence="10">
    <location>
        <begin position="557"/>
        <end position="578"/>
    </location>
</feature>
<evidence type="ECO:0000313" key="12">
    <source>
        <dbReference type="Proteomes" id="UP000749559"/>
    </source>
</evidence>
<dbReference type="GO" id="GO:0035725">
    <property type="term" value="P:sodium ion transmembrane transport"/>
    <property type="evidence" value="ECO:0007669"/>
    <property type="project" value="TreeGrafter"/>
</dbReference>
<evidence type="ECO:0000256" key="7">
    <source>
        <dbReference type="PIRSR" id="PIRSR600175-2"/>
    </source>
</evidence>
<comment type="subcellular location">
    <subcellularLocation>
        <location evidence="1">Membrane</location>
        <topology evidence="1">Multi-pass membrane protein</topology>
    </subcellularLocation>
</comment>
<keyword evidence="5 10" id="KW-0472">Membrane</keyword>
<feature type="transmembrane region" description="Helical" evidence="10">
    <location>
        <begin position="435"/>
        <end position="460"/>
    </location>
</feature>
<feature type="transmembrane region" description="Helical" evidence="10">
    <location>
        <begin position="394"/>
        <end position="423"/>
    </location>
</feature>
<feature type="transmembrane region" description="Helical" evidence="10">
    <location>
        <begin position="252"/>
        <end position="273"/>
    </location>
</feature>
<dbReference type="PRINTS" id="PR00176">
    <property type="entry name" value="NANEUSMPORT"/>
</dbReference>
<dbReference type="Pfam" id="PF00209">
    <property type="entry name" value="SNF"/>
    <property type="match status" value="1"/>
</dbReference>
<evidence type="ECO:0000313" key="11">
    <source>
        <dbReference type="EMBL" id="CAH1783377.1"/>
    </source>
</evidence>
<evidence type="ECO:0000256" key="1">
    <source>
        <dbReference type="ARBA" id="ARBA00004141"/>
    </source>
</evidence>
<feature type="transmembrane region" description="Helical" evidence="10">
    <location>
        <begin position="335"/>
        <end position="354"/>
    </location>
</feature>
<dbReference type="AlphaFoldDB" id="A0A8S4NSW8"/>
<dbReference type="SUPFAM" id="SSF161070">
    <property type="entry name" value="SNF-like"/>
    <property type="match status" value="1"/>
</dbReference>
<sequence length="637" mass="70877">MNMDNVEPTVTKPVDTDGDENEERGNWNNKVEGFLSVLGFNIGLENVWRFPYVCYRNGGAVFLVPYTIMLIVLAIPLTFIELSIGQFSSSGVITCWEMVPLFRGIGVSMMLVIGMIAVYYNMIIGYGLFYIVSSFTANVPWGRCDAEWSTEDCEARLVEINCTDMILHTNGTCYNGTEYIGVGDMSLFTNVTGRKPVAASEEYFYNSLLHFGGSDGIGNIGPPQWHLVLCLLGSWTIVCLCMIKGIKSTGKAVYVTALFPYVFLVAMLIFALLQPGAQEGIYYYIQRAEWDRLTKPEIWKDAAGQIFFSTSVGAGGLLTLASYNKFNNNVLRDAILAPLGNCITSFVAGFVVFANLGVMAKQLGAQVDNVTTEGPGLIFVVYPNAFSLMPVTQLWAVLFFGMVITLGLDSVFGGIEMIVTGIVDHIPRSRPYKALVLIGVCVVGFLAGIAVTTPGGLYVIQLLDANVPIWGLMLNSLLTCFAVSWIYGTNRFLRDIRVMIGWPYTKCAWISWNIFWYFMWNFLCLAGIIFIFVFYILEYVPLNLDKVYVYPPWAQGIGWLTAMAPVAFIPIVAIAQFFQFKGSFLEKMKALIKPTAKWGPKLPRHRQLVTYVKNFDPDPYMKTSGRSTAKGLDNTTF</sequence>
<dbReference type="PANTHER" id="PTHR11616">
    <property type="entry name" value="SODIUM/CHLORIDE DEPENDENT TRANSPORTER"/>
    <property type="match status" value="1"/>
</dbReference>
<protein>
    <recommendedName>
        <fullName evidence="8">Transporter</fullName>
    </recommendedName>
</protein>
<keyword evidence="6" id="KW-0915">Sodium</keyword>
<dbReference type="PROSITE" id="PS00754">
    <property type="entry name" value="NA_NEUROTRAN_SYMP_2"/>
    <property type="match status" value="1"/>
</dbReference>
<accession>A0A8S4NSW8</accession>
<evidence type="ECO:0000256" key="6">
    <source>
        <dbReference type="PIRSR" id="PIRSR600175-1"/>
    </source>
</evidence>
<keyword evidence="4 10" id="KW-1133">Transmembrane helix</keyword>
<feature type="binding site" evidence="6">
    <location>
        <position position="341"/>
    </location>
    <ligand>
        <name>Na(+)</name>
        <dbReference type="ChEBI" id="CHEBI:29101"/>
        <label>1</label>
    </ligand>
</feature>
<gene>
    <name evidence="11" type="ORF">OFUS_LOCUS9724</name>
</gene>
<evidence type="ECO:0000256" key="5">
    <source>
        <dbReference type="ARBA" id="ARBA00023136"/>
    </source>
</evidence>
<feature type="disulfide bond" evidence="7">
    <location>
        <begin position="144"/>
        <end position="153"/>
    </location>
</feature>
<feature type="binding site" evidence="6">
    <location>
        <position position="406"/>
    </location>
    <ligand>
        <name>Na(+)</name>
        <dbReference type="ChEBI" id="CHEBI:29101"/>
        <label>1</label>
    </ligand>
</feature>
<dbReference type="GO" id="GO:0006865">
    <property type="term" value="P:amino acid transport"/>
    <property type="evidence" value="ECO:0007669"/>
    <property type="project" value="TreeGrafter"/>
</dbReference>
<keyword evidence="12" id="KW-1185">Reference proteome</keyword>
<dbReference type="InterPro" id="IPR000175">
    <property type="entry name" value="Na/ntran_symport"/>
</dbReference>
<name>A0A8S4NSW8_OWEFU</name>
<comment type="similarity">
    <text evidence="8">Belongs to the sodium:neurotransmitter symporter (SNF) (TC 2.A.22) family.</text>
</comment>
<feature type="region of interest" description="Disordered" evidence="9">
    <location>
        <begin position="1"/>
        <end position="25"/>
    </location>
</feature>
<feature type="binding site" evidence="6">
    <location>
        <position position="409"/>
    </location>
    <ligand>
        <name>Na(+)</name>
        <dbReference type="ChEBI" id="CHEBI:29101"/>
        <label>1</label>
    </ligand>
</feature>
<dbReference type="PROSITE" id="PS00610">
    <property type="entry name" value="NA_NEUROTRAN_SYMP_1"/>
    <property type="match status" value="1"/>
</dbReference>
<keyword evidence="8" id="KW-0769">Symport</keyword>
<feature type="binding site" evidence="6">
    <location>
        <position position="39"/>
    </location>
    <ligand>
        <name>Na(+)</name>
        <dbReference type="ChEBI" id="CHEBI:29101"/>
        <label>1</label>
    </ligand>
</feature>
<dbReference type="EMBL" id="CAIIXF020000005">
    <property type="protein sequence ID" value="CAH1783377.1"/>
    <property type="molecule type" value="Genomic_DNA"/>
</dbReference>
<feature type="binding site" evidence="6">
    <location>
        <position position="410"/>
    </location>
    <ligand>
        <name>Na(+)</name>
        <dbReference type="ChEBI" id="CHEBI:29101"/>
        <label>1</label>
    </ligand>
</feature>
<keyword evidence="6" id="KW-0479">Metal-binding</keyword>
<dbReference type="Proteomes" id="UP000749559">
    <property type="component" value="Unassembled WGS sequence"/>
</dbReference>
<dbReference type="InterPro" id="IPR037272">
    <property type="entry name" value="SNS_sf"/>
</dbReference>
<keyword evidence="2 8" id="KW-0813">Transport</keyword>
<evidence type="ECO:0000256" key="4">
    <source>
        <dbReference type="ARBA" id="ARBA00022989"/>
    </source>
</evidence>
<dbReference type="OrthoDB" id="6581954at2759"/>